<dbReference type="InterPro" id="IPR001509">
    <property type="entry name" value="Epimerase_deHydtase"/>
</dbReference>
<organism evidence="3 4">
    <name type="scientific">Candidatus Omnitrophus magneticus</name>
    <dbReference type="NCBI Taxonomy" id="1609969"/>
    <lineage>
        <taxon>Bacteria</taxon>
        <taxon>Pseudomonadati</taxon>
        <taxon>Candidatus Omnitrophota</taxon>
        <taxon>Candidatus Omnitrophus</taxon>
    </lineage>
</organism>
<dbReference type="InterPro" id="IPR036291">
    <property type="entry name" value="NAD(P)-bd_dom_sf"/>
</dbReference>
<dbReference type="PANTHER" id="PTHR43000">
    <property type="entry name" value="DTDP-D-GLUCOSE 4,6-DEHYDRATASE-RELATED"/>
    <property type="match status" value="1"/>
</dbReference>
<comment type="caution">
    <text evidence="3">The sequence shown here is derived from an EMBL/GenBank/DDBJ whole genome shotgun (WGS) entry which is preliminary data.</text>
</comment>
<comment type="similarity">
    <text evidence="1">Belongs to the NAD(P)-dependent epimerase/dehydratase family.</text>
</comment>
<name>A0A0F0CRH0_9BACT</name>
<sequence length="323" mass="36922">MENKPKVLITGATGFIGGKFTKRIYSKGYDISITIRQNSNLKELERLPIKKIECDITDKLLLDEFFAQEKFDYVVHCAAIVKTKNAALMKMVNIEGTRNIADVSLKYKIKRFIYLSSIATIAGNTGELKENMPYKATNLYGETKIEAEKIVLDYRKKGLSCAILRPCMIYGEGEPHALDKIFTLIKRGFIFVPGMKNPHDKLQLGYVENVVDAMEIAMIKESALAGTFITADKEVITIRKFIEIAKQELGANKIFIIPEWLVQLGLMFPPFKKKFNKIFKNRTYDISPLTNILGYIPRISTEEGLCRTIRHWINQKNTIRHDK</sequence>
<dbReference type="EMBL" id="JYNY01000053">
    <property type="protein sequence ID" value="KJJ85872.1"/>
    <property type="molecule type" value="Genomic_DNA"/>
</dbReference>
<proteinExistence type="inferred from homology"/>
<dbReference type="Pfam" id="PF01370">
    <property type="entry name" value="Epimerase"/>
    <property type="match status" value="1"/>
</dbReference>
<evidence type="ECO:0000313" key="4">
    <source>
        <dbReference type="Proteomes" id="UP000033428"/>
    </source>
</evidence>
<protein>
    <submittedName>
        <fullName evidence="3">NAD-dependent epimerase/dehydratase</fullName>
    </submittedName>
</protein>
<accession>A0A0F0CRH0</accession>
<evidence type="ECO:0000259" key="2">
    <source>
        <dbReference type="Pfam" id="PF01370"/>
    </source>
</evidence>
<gene>
    <name evidence="3" type="ORF">OMAG_000266</name>
</gene>
<dbReference type="AlphaFoldDB" id="A0A0F0CRH0"/>
<reference evidence="3 4" key="1">
    <citation type="submission" date="2015-02" db="EMBL/GenBank/DDBJ databases">
        <title>Single-cell genomics of uncultivated deep-branching MTB reveals a conserved set of magnetosome genes.</title>
        <authorList>
            <person name="Kolinko S."/>
            <person name="Richter M."/>
            <person name="Glockner F.O."/>
            <person name="Brachmann A."/>
            <person name="Schuler D."/>
        </authorList>
    </citation>
    <scope>NUCLEOTIDE SEQUENCE [LARGE SCALE GENOMIC DNA]</scope>
    <source>
        <strain evidence="3">SKK-01</strain>
    </source>
</reference>
<dbReference type="SUPFAM" id="SSF51735">
    <property type="entry name" value="NAD(P)-binding Rossmann-fold domains"/>
    <property type="match status" value="1"/>
</dbReference>
<keyword evidence="4" id="KW-1185">Reference proteome</keyword>
<dbReference type="Proteomes" id="UP000033428">
    <property type="component" value="Unassembled WGS sequence"/>
</dbReference>
<feature type="domain" description="NAD-dependent epimerase/dehydratase" evidence="2">
    <location>
        <begin position="7"/>
        <end position="220"/>
    </location>
</feature>
<dbReference type="Gene3D" id="3.40.50.720">
    <property type="entry name" value="NAD(P)-binding Rossmann-like Domain"/>
    <property type="match status" value="1"/>
</dbReference>
<evidence type="ECO:0000313" key="3">
    <source>
        <dbReference type="EMBL" id="KJJ85872.1"/>
    </source>
</evidence>
<evidence type="ECO:0000256" key="1">
    <source>
        <dbReference type="ARBA" id="ARBA00007637"/>
    </source>
</evidence>